<organism evidence="12 13">
    <name type="scientific">Microctonus aethiopoides</name>
    <dbReference type="NCBI Taxonomy" id="144406"/>
    <lineage>
        <taxon>Eukaryota</taxon>
        <taxon>Metazoa</taxon>
        <taxon>Ecdysozoa</taxon>
        <taxon>Arthropoda</taxon>
        <taxon>Hexapoda</taxon>
        <taxon>Insecta</taxon>
        <taxon>Pterygota</taxon>
        <taxon>Neoptera</taxon>
        <taxon>Endopterygota</taxon>
        <taxon>Hymenoptera</taxon>
        <taxon>Apocrita</taxon>
        <taxon>Ichneumonoidea</taxon>
        <taxon>Braconidae</taxon>
        <taxon>Euphorinae</taxon>
        <taxon>Microctonus</taxon>
    </lineage>
</organism>
<evidence type="ECO:0000256" key="2">
    <source>
        <dbReference type="ARBA" id="ARBA00022630"/>
    </source>
</evidence>
<evidence type="ECO:0000256" key="10">
    <source>
        <dbReference type="ARBA" id="ARBA00078338"/>
    </source>
</evidence>
<dbReference type="CDD" id="cd02801">
    <property type="entry name" value="DUS_like_FMN"/>
    <property type="match status" value="1"/>
</dbReference>
<dbReference type="FunFam" id="3.20.20.70:FF:000159">
    <property type="entry name" value="tRNA-dihydrouridine synthase 4"/>
    <property type="match status" value="1"/>
</dbReference>
<name>A0AA39FNL7_9HYME</name>
<gene>
    <name evidence="12" type="ORF">PV328_006115</name>
</gene>
<evidence type="ECO:0000256" key="4">
    <source>
        <dbReference type="ARBA" id="ARBA00022664"/>
    </source>
</evidence>
<dbReference type="EMBL" id="JAQQBS010000002">
    <property type="protein sequence ID" value="KAK0172848.1"/>
    <property type="molecule type" value="Genomic_DNA"/>
</dbReference>
<dbReference type="InterPro" id="IPR035587">
    <property type="entry name" value="DUS-like_FMN-bd"/>
</dbReference>
<sequence>MGKNFEKKSWVLKHHHPVFGQISFISVRFKICGDLGTKMFGWLWAEADVSVVKSREVTKWRCHKPSSIQQFRNTIFTMSTDIMELLSSPQMTTVCAPMVRYSKLAFRTLVRQHNCDICFTPMILADSFLQSAKARNNEFTTNIQDEPLITQFAANNPDDLANAAELVAPYCNGVDLNCGCPQRWAIKDGYGVNLLDKPHLVRDMVIQVRNRISNPFTVSVKIRLLNDIKKSVHLCQILERAGISFLTIHARTPTMQKEPIQLENLNLIRDSIQIPIIANGDVKSLDDAKLLAEQSKCQGVMVGNGILTNPALFSGAKTTPFICIQQWLNITDIIPTNFTTVHHHLVFMLEKILPRKKRLLFNNLSNMEEVRLFVASHYNMQPLSFPSSELKPIICDYSNILQQNSESHHSYHLKNYTINKYKDCHNSDSNNKETINWQQPFANLFDITSC</sequence>
<dbReference type="SUPFAM" id="SSF51395">
    <property type="entry name" value="FMN-linked oxidoreductases"/>
    <property type="match status" value="1"/>
</dbReference>
<dbReference type="Proteomes" id="UP001168990">
    <property type="component" value="Unassembled WGS sequence"/>
</dbReference>
<dbReference type="PANTHER" id="PTHR11082:SF31">
    <property type="entry name" value="TRNA-DIHYDROURIDINE(20A_20B) SYNTHASE [NAD(P)+]-LIKE"/>
    <property type="match status" value="1"/>
</dbReference>
<dbReference type="Gene3D" id="3.20.20.70">
    <property type="entry name" value="Aldolase class I"/>
    <property type="match status" value="1"/>
</dbReference>
<dbReference type="GO" id="GO:0102267">
    <property type="term" value="F:tRNA-dihydrouridine20b synthase activity"/>
    <property type="evidence" value="ECO:0007669"/>
    <property type="project" value="UniProtKB-ARBA"/>
</dbReference>
<evidence type="ECO:0000256" key="1">
    <source>
        <dbReference type="ARBA" id="ARBA00001917"/>
    </source>
</evidence>
<evidence type="ECO:0000259" key="11">
    <source>
        <dbReference type="Pfam" id="PF01207"/>
    </source>
</evidence>
<keyword evidence="3" id="KW-0288">FMN</keyword>
<evidence type="ECO:0000256" key="3">
    <source>
        <dbReference type="ARBA" id="ARBA00022643"/>
    </source>
</evidence>
<accession>A0AA39FNL7</accession>
<keyword evidence="4" id="KW-0507">mRNA processing</keyword>
<dbReference type="InterPro" id="IPR013785">
    <property type="entry name" value="Aldolase_TIM"/>
</dbReference>
<keyword evidence="8" id="KW-0520">NAD</keyword>
<keyword evidence="13" id="KW-1185">Reference proteome</keyword>
<dbReference type="GO" id="GO:0102266">
    <property type="term" value="F:tRNA-dihydrouridine20a synthase activity"/>
    <property type="evidence" value="ECO:0007669"/>
    <property type="project" value="UniProtKB-ARBA"/>
</dbReference>
<evidence type="ECO:0000256" key="5">
    <source>
        <dbReference type="ARBA" id="ARBA00022694"/>
    </source>
</evidence>
<dbReference type="GO" id="GO:0006397">
    <property type="term" value="P:mRNA processing"/>
    <property type="evidence" value="ECO:0007669"/>
    <property type="project" value="UniProtKB-KW"/>
</dbReference>
<keyword evidence="5" id="KW-0819">tRNA processing</keyword>
<protein>
    <recommendedName>
        <fullName evidence="9">tRNA-dihydrouridine(20a/20b) synthase [NAD(P)+]</fullName>
    </recommendedName>
    <alternativeName>
        <fullName evidence="10">tRNA-dihydrouridine synthase 4</fullName>
    </alternativeName>
</protein>
<reference evidence="12" key="2">
    <citation type="submission" date="2023-03" db="EMBL/GenBank/DDBJ databases">
        <authorList>
            <person name="Inwood S.N."/>
            <person name="Skelly J.G."/>
            <person name="Guhlin J."/>
            <person name="Harrop T.W.R."/>
            <person name="Goldson S.G."/>
            <person name="Dearden P.K."/>
        </authorList>
    </citation>
    <scope>NUCLEOTIDE SEQUENCE</scope>
    <source>
        <strain evidence="12">Irish</strain>
        <tissue evidence="12">Whole body</tissue>
    </source>
</reference>
<keyword evidence="7" id="KW-0560">Oxidoreductase</keyword>
<dbReference type="PANTHER" id="PTHR11082">
    <property type="entry name" value="TRNA-DIHYDROURIDINE SYNTHASE"/>
    <property type="match status" value="1"/>
</dbReference>
<keyword evidence="6" id="KW-0521">NADP</keyword>
<evidence type="ECO:0000256" key="6">
    <source>
        <dbReference type="ARBA" id="ARBA00022857"/>
    </source>
</evidence>
<keyword evidence="2" id="KW-0285">Flavoprotein</keyword>
<evidence type="ECO:0000256" key="9">
    <source>
        <dbReference type="ARBA" id="ARBA00071722"/>
    </source>
</evidence>
<proteinExistence type="predicted"/>
<evidence type="ECO:0000313" key="13">
    <source>
        <dbReference type="Proteomes" id="UP001168990"/>
    </source>
</evidence>
<dbReference type="AlphaFoldDB" id="A0AA39FNL7"/>
<comment type="caution">
    <text evidence="12">The sequence shown here is derived from an EMBL/GenBank/DDBJ whole genome shotgun (WGS) entry which is preliminary data.</text>
</comment>
<dbReference type="Pfam" id="PF01207">
    <property type="entry name" value="Dus"/>
    <property type="match status" value="1"/>
</dbReference>
<reference evidence="12" key="1">
    <citation type="journal article" date="2023" name="bioRxiv">
        <title>Scaffold-level genome assemblies of two parasitoid biocontrol wasps reveal the parthenogenesis mechanism and an associated novel virus.</title>
        <authorList>
            <person name="Inwood S."/>
            <person name="Skelly J."/>
            <person name="Guhlin J."/>
            <person name="Harrop T."/>
            <person name="Goldson S."/>
            <person name="Dearden P."/>
        </authorList>
    </citation>
    <scope>NUCLEOTIDE SEQUENCE</scope>
    <source>
        <strain evidence="12">Irish</strain>
        <tissue evidence="12">Whole body</tissue>
    </source>
</reference>
<evidence type="ECO:0000256" key="8">
    <source>
        <dbReference type="ARBA" id="ARBA00023027"/>
    </source>
</evidence>
<evidence type="ECO:0000313" key="12">
    <source>
        <dbReference type="EMBL" id="KAK0172848.1"/>
    </source>
</evidence>
<comment type="cofactor">
    <cofactor evidence="1">
        <name>FMN</name>
        <dbReference type="ChEBI" id="CHEBI:58210"/>
    </cofactor>
</comment>
<feature type="domain" description="DUS-like FMN-binding" evidence="11">
    <location>
        <begin position="95"/>
        <end position="351"/>
    </location>
</feature>
<evidence type="ECO:0000256" key="7">
    <source>
        <dbReference type="ARBA" id="ARBA00023002"/>
    </source>
</evidence>